<dbReference type="SUPFAM" id="SSF50475">
    <property type="entry name" value="FMN-binding split barrel"/>
    <property type="match status" value="1"/>
</dbReference>
<feature type="domain" description="Flavin reductase like" evidence="4">
    <location>
        <begin position="11"/>
        <end position="160"/>
    </location>
</feature>
<dbReference type="GO" id="GO:0010181">
    <property type="term" value="F:FMN binding"/>
    <property type="evidence" value="ECO:0007669"/>
    <property type="project" value="InterPro"/>
</dbReference>
<accession>A0A0G4K5J2</accession>
<evidence type="ECO:0000313" key="5">
    <source>
        <dbReference type="EMBL" id="CRF32540.1"/>
    </source>
</evidence>
<gene>
    <name evidence="5" type="ORF">BRSU_0860</name>
</gene>
<name>A0A0G4K5J2_9SPIR</name>
<dbReference type="InterPro" id="IPR012349">
    <property type="entry name" value="Split_barrel_FMN-bd"/>
</dbReference>
<dbReference type="EMBL" id="CVLB01000001">
    <property type="protein sequence ID" value="CRF32540.1"/>
    <property type="molecule type" value="Genomic_DNA"/>
</dbReference>
<dbReference type="OrthoDB" id="9794638at2"/>
<evidence type="ECO:0000259" key="4">
    <source>
        <dbReference type="SMART" id="SM00903"/>
    </source>
</evidence>
<dbReference type="RefSeq" id="WP_048593990.1">
    <property type="nucleotide sequence ID" value="NZ_CVLB01000001.1"/>
</dbReference>
<organism evidence="5 6">
    <name type="scientific">Brachyspira suanatina</name>
    <dbReference type="NCBI Taxonomy" id="381802"/>
    <lineage>
        <taxon>Bacteria</taxon>
        <taxon>Pseudomonadati</taxon>
        <taxon>Spirochaetota</taxon>
        <taxon>Spirochaetia</taxon>
        <taxon>Brachyspirales</taxon>
        <taxon>Brachyspiraceae</taxon>
        <taxon>Brachyspira</taxon>
    </lineage>
</organism>
<dbReference type="InterPro" id="IPR002563">
    <property type="entry name" value="Flavin_Rdtase-like_dom"/>
</dbReference>
<proteinExistence type="inferred from homology"/>
<comment type="cofactor">
    <cofactor evidence="1">
        <name>FMN</name>
        <dbReference type="ChEBI" id="CHEBI:58210"/>
    </cofactor>
</comment>
<comment type="similarity">
    <text evidence="3">Belongs to the flavoredoxin family.</text>
</comment>
<protein>
    <submittedName>
        <fullName evidence="5">Flavin reductase</fullName>
    </submittedName>
</protein>
<dbReference type="SMART" id="SM00903">
    <property type="entry name" value="Flavin_Reduct"/>
    <property type="match status" value="1"/>
</dbReference>
<reference evidence="6" key="1">
    <citation type="submission" date="2015-04" db="EMBL/GenBank/DDBJ databases">
        <authorList>
            <person name="Mushtaq Mamoona"/>
        </authorList>
    </citation>
    <scope>NUCLEOTIDE SEQUENCE [LARGE SCALE GENOMIC DNA]</scope>
    <source>
        <strain evidence="6">AN4859/03</strain>
    </source>
</reference>
<dbReference type="Gene3D" id="2.30.110.10">
    <property type="entry name" value="Electron Transport, Fmn-binding Protein, Chain A"/>
    <property type="match status" value="1"/>
</dbReference>
<keyword evidence="2" id="KW-0285">Flavoprotein</keyword>
<dbReference type="Pfam" id="PF01613">
    <property type="entry name" value="Flavin_Reduct"/>
    <property type="match status" value="1"/>
</dbReference>
<evidence type="ECO:0000256" key="1">
    <source>
        <dbReference type="ARBA" id="ARBA00001917"/>
    </source>
</evidence>
<sequence>MEKINLAKASLITSPNPVALVCINKPDGETNVTAVSWYTYLSYNPSMIAYAMAKDSYGGELVRENKKVIITIPSENIKEIVVGCGMYSGRDIDKIRNLGIKMHSIPTSDIKIPLHSAAAIQCNLKEFIQTGDHYLYICDVEEVYADYKEKPVFAWEGYAKIAAAKEA</sequence>
<evidence type="ECO:0000256" key="3">
    <source>
        <dbReference type="ARBA" id="ARBA00038054"/>
    </source>
</evidence>
<dbReference type="InterPro" id="IPR052174">
    <property type="entry name" value="Flavoredoxin"/>
</dbReference>
<dbReference type="GO" id="GO:0016646">
    <property type="term" value="F:oxidoreductase activity, acting on the CH-NH group of donors, NAD or NADP as acceptor"/>
    <property type="evidence" value="ECO:0007669"/>
    <property type="project" value="UniProtKB-ARBA"/>
</dbReference>
<evidence type="ECO:0000313" key="6">
    <source>
        <dbReference type="Proteomes" id="UP000043763"/>
    </source>
</evidence>
<dbReference type="AlphaFoldDB" id="A0A0G4K5J2"/>
<dbReference type="PANTHER" id="PTHR43567">
    <property type="entry name" value="FLAVOREDOXIN-RELATED-RELATED"/>
    <property type="match status" value="1"/>
</dbReference>
<evidence type="ECO:0000256" key="2">
    <source>
        <dbReference type="ARBA" id="ARBA00022630"/>
    </source>
</evidence>
<keyword evidence="6" id="KW-1185">Reference proteome</keyword>
<dbReference type="PANTHER" id="PTHR43567:SF1">
    <property type="entry name" value="FLAVOREDOXIN"/>
    <property type="match status" value="1"/>
</dbReference>
<dbReference type="Proteomes" id="UP000043763">
    <property type="component" value="Unassembled WGS sequence"/>
</dbReference>